<dbReference type="PIRSF" id="PIRSF001174">
    <property type="entry name" value="Lon_proteas"/>
    <property type="match status" value="1"/>
</dbReference>
<comment type="subunit">
    <text evidence="9 10">Homohexamer. Organized in a ring with a central cavity.</text>
</comment>
<evidence type="ECO:0000256" key="6">
    <source>
        <dbReference type="ARBA" id="ARBA00022825"/>
    </source>
</evidence>
<evidence type="ECO:0000256" key="8">
    <source>
        <dbReference type="ARBA" id="ARBA00023016"/>
    </source>
</evidence>
<comment type="function">
    <text evidence="9">ATP-dependent serine protease that mediates the selective degradation of mutant and abnormal proteins as well as certain short-lived regulatory proteins. Required for cellular homeostasis and for survival from DNA damage and developmental changes induced by stress. Degrades polypeptides processively to yield small peptide fragments that are 5 to 10 amino acids long. Binds to DNA in a double-stranded, site-specific manner.</text>
</comment>
<dbReference type="InterPro" id="IPR003593">
    <property type="entry name" value="AAA+_ATPase"/>
</dbReference>
<name>A0A6L5GR62_9FIRM</name>
<keyword evidence="5 9" id="KW-0378">Hydrolase</keyword>
<dbReference type="GO" id="GO:0034605">
    <property type="term" value="P:cellular response to heat"/>
    <property type="evidence" value="ECO:0007669"/>
    <property type="project" value="UniProtKB-UniRule"/>
</dbReference>
<evidence type="ECO:0000256" key="10">
    <source>
        <dbReference type="PIRNR" id="PIRNR001174"/>
    </source>
</evidence>
<dbReference type="InterPro" id="IPR008269">
    <property type="entry name" value="Lon_proteolytic"/>
</dbReference>
<evidence type="ECO:0000256" key="14">
    <source>
        <dbReference type="RuleBase" id="RU000591"/>
    </source>
</evidence>
<dbReference type="GO" id="GO:0004176">
    <property type="term" value="F:ATP-dependent peptidase activity"/>
    <property type="evidence" value="ECO:0007669"/>
    <property type="project" value="UniProtKB-UniRule"/>
</dbReference>
<dbReference type="PROSITE" id="PS01046">
    <property type="entry name" value="LON_SER"/>
    <property type="match status" value="1"/>
</dbReference>
<dbReference type="InterPro" id="IPR008268">
    <property type="entry name" value="Peptidase_S16_AS"/>
</dbReference>
<evidence type="ECO:0000313" key="19">
    <source>
        <dbReference type="Proteomes" id="UP000473648"/>
    </source>
</evidence>
<dbReference type="InterPro" id="IPR003959">
    <property type="entry name" value="ATPase_AAA_core"/>
</dbReference>
<evidence type="ECO:0000256" key="7">
    <source>
        <dbReference type="ARBA" id="ARBA00022840"/>
    </source>
</evidence>
<dbReference type="InterPro" id="IPR014721">
    <property type="entry name" value="Ribsml_uS5_D2-typ_fold_subgr"/>
</dbReference>
<dbReference type="FunFam" id="3.40.50.300:FF:000382">
    <property type="entry name" value="Lon protease homolog 2, peroxisomal"/>
    <property type="match status" value="1"/>
</dbReference>
<dbReference type="InterPro" id="IPR027543">
    <property type="entry name" value="Lon_bac"/>
</dbReference>
<dbReference type="InterPro" id="IPR004815">
    <property type="entry name" value="Lon_bac/euk-typ"/>
</dbReference>
<dbReference type="InterPro" id="IPR020568">
    <property type="entry name" value="Ribosomal_Su5_D2-typ_SF"/>
</dbReference>
<dbReference type="Gene3D" id="1.20.58.1480">
    <property type="match status" value="1"/>
</dbReference>
<dbReference type="GO" id="GO:0043565">
    <property type="term" value="F:sequence-specific DNA binding"/>
    <property type="evidence" value="ECO:0007669"/>
    <property type="project" value="UniProtKB-UniRule"/>
</dbReference>
<evidence type="ECO:0000256" key="2">
    <source>
        <dbReference type="ARBA" id="ARBA00022490"/>
    </source>
</evidence>
<dbReference type="PANTHER" id="PTHR10046">
    <property type="entry name" value="ATP DEPENDENT LON PROTEASE FAMILY MEMBER"/>
    <property type="match status" value="1"/>
</dbReference>
<dbReference type="Gene3D" id="3.30.230.10">
    <property type="match status" value="1"/>
</dbReference>
<dbReference type="Pfam" id="PF05362">
    <property type="entry name" value="Lon_C"/>
    <property type="match status" value="1"/>
</dbReference>
<keyword evidence="2 9" id="KW-0963">Cytoplasm</keyword>
<keyword evidence="8 9" id="KW-0346">Stress response</keyword>
<dbReference type="SUPFAM" id="SSF88697">
    <property type="entry name" value="PUA domain-like"/>
    <property type="match status" value="1"/>
</dbReference>
<evidence type="ECO:0000256" key="5">
    <source>
        <dbReference type="ARBA" id="ARBA00022801"/>
    </source>
</evidence>
<feature type="compositionally biased region" description="Polar residues" evidence="15">
    <location>
        <begin position="13"/>
        <end position="25"/>
    </location>
</feature>
<dbReference type="AlphaFoldDB" id="A0A6L5GR62"/>
<dbReference type="EMBL" id="VOGB01000004">
    <property type="protein sequence ID" value="MQM72751.1"/>
    <property type="molecule type" value="Genomic_DNA"/>
</dbReference>
<dbReference type="SMART" id="SM00382">
    <property type="entry name" value="AAA"/>
    <property type="match status" value="1"/>
</dbReference>
<dbReference type="PROSITE" id="PS51786">
    <property type="entry name" value="LON_PROTEOLYTIC"/>
    <property type="match status" value="1"/>
</dbReference>
<comment type="induction">
    <text evidence="9">By heat shock.</text>
</comment>
<evidence type="ECO:0000256" key="4">
    <source>
        <dbReference type="ARBA" id="ARBA00022741"/>
    </source>
</evidence>
<dbReference type="Gene3D" id="3.40.50.300">
    <property type="entry name" value="P-loop containing nucleotide triphosphate hydrolases"/>
    <property type="match status" value="1"/>
</dbReference>
<accession>A0A6L5GR62</accession>
<dbReference type="Gene3D" id="2.30.130.40">
    <property type="entry name" value="LON domain-like"/>
    <property type="match status" value="1"/>
</dbReference>
<feature type="compositionally biased region" description="Basic and acidic residues" evidence="15">
    <location>
        <begin position="1"/>
        <end position="12"/>
    </location>
</feature>
<evidence type="ECO:0000256" key="1">
    <source>
        <dbReference type="ARBA" id="ARBA00004496"/>
    </source>
</evidence>
<dbReference type="InterPro" id="IPR054594">
    <property type="entry name" value="Lon_lid"/>
</dbReference>
<evidence type="ECO:0000259" key="17">
    <source>
        <dbReference type="PROSITE" id="PS51787"/>
    </source>
</evidence>
<dbReference type="SMART" id="SM00464">
    <property type="entry name" value="LON"/>
    <property type="match status" value="1"/>
</dbReference>
<dbReference type="SUPFAM" id="SSF54211">
    <property type="entry name" value="Ribosomal protein S5 domain 2-like"/>
    <property type="match status" value="1"/>
</dbReference>
<evidence type="ECO:0000256" key="13">
    <source>
        <dbReference type="PROSITE-ProRule" id="PRU01122"/>
    </source>
</evidence>
<gene>
    <name evidence="9 18" type="primary">lon</name>
    <name evidence="18" type="ORF">FRC53_04890</name>
</gene>
<dbReference type="GO" id="GO:0005524">
    <property type="term" value="F:ATP binding"/>
    <property type="evidence" value="ECO:0007669"/>
    <property type="project" value="UniProtKB-UniRule"/>
</dbReference>
<comment type="similarity">
    <text evidence="9 10 13 14">Belongs to the peptidase S16 family.</text>
</comment>
<sequence>MENENKEMHIDQENQNDPLNNSQAETSKDLPLIPVKSMNLFPGMILHFDLNGSKSLKALEYCMQADQLAFLSEQKDIGVNAPYRYDIYSVGCIAKVKQVLKLPNDYARVLVEVLQRGVIDYWIQDDPFFMVSVQPKESTFSNDSESQTLLKLVEETFVSYMHQTKNASENVQNTLELLDEPDHLIDLICANIPLSHEKAQEILQEFDGDHRLMLVYQEMVRELSTYKIKQSISEKVRSEIEKNQREYVLREQIKVLQNELNHATGEESVIEAYQKKIDAKNLSPTVKNKAENELKRLSKTQPGMPEAGVIQDYLDWILSLPWGESTEEVIDVNHARKILNRDHYALDNVKERILEYISVLQLTQSLKAPILCLVGPPGVGKTSIAKSIAEALNRKYVRMSLGGLSDEAEIRGHRRTYIGAIPGRIIYHIRQAGSSNPLFLLDEVDKISQNFRGDPASALLEVLDPEQNSTFTDNYLELPFDLSHVLFIATANSLSTIPRPLLDRMEIIEVNGYIEDEKEVIAKKYLIPKQIKENGLTKKQITFSEGAIRNTIEYYTRESGVRELEREIAKACRIAAKNVVSGAKAKNQINVRNLEKYLGKQKFTFEKVQSGSVVGLVNGLAWTAVGGVTLEIEALAVNGTGKTFITGKLGDVMQESIKAAIGYIRSVSNQLHIDPDFISNKDIHIHVPEGAVPKDGPSAGITMATALISALTGRPVPQDIAMTGEITLLGRVLPIGGLREKLTAASRASITRVLIPKENQKDLDDIPESVIGKLEIYPVEKMSEVIQFVFGEFDESK</sequence>
<feature type="active site" evidence="9 11">
    <location>
        <position position="698"/>
    </location>
</feature>
<dbReference type="Gene3D" id="1.10.8.60">
    <property type="match status" value="1"/>
</dbReference>
<dbReference type="FunFam" id="1.20.5.5270:FF:000002">
    <property type="entry name" value="Lon protease homolog"/>
    <property type="match status" value="1"/>
</dbReference>
<organism evidence="18 19">
    <name type="scientific">Candidatus Pseudoramibacter fermentans</name>
    <dbReference type="NCBI Taxonomy" id="2594427"/>
    <lineage>
        <taxon>Bacteria</taxon>
        <taxon>Bacillati</taxon>
        <taxon>Bacillota</taxon>
        <taxon>Clostridia</taxon>
        <taxon>Eubacteriales</taxon>
        <taxon>Eubacteriaceae</taxon>
        <taxon>Pseudoramibacter</taxon>
    </lineage>
</organism>
<dbReference type="InterPro" id="IPR027417">
    <property type="entry name" value="P-loop_NTPase"/>
</dbReference>
<dbReference type="Pfam" id="PF22667">
    <property type="entry name" value="Lon_lid"/>
    <property type="match status" value="1"/>
</dbReference>
<keyword evidence="19" id="KW-1185">Reference proteome</keyword>
<feature type="binding site" evidence="9 12">
    <location>
        <begin position="375"/>
        <end position="382"/>
    </location>
    <ligand>
        <name>ATP</name>
        <dbReference type="ChEBI" id="CHEBI:30616"/>
    </ligand>
</feature>
<proteinExistence type="evidence at transcript level"/>
<dbReference type="InterPro" id="IPR015947">
    <property type="entry name" value="PUA-like_sf"/>
</dbReference>
<dbReference type="Proteomes" id="UP000473648">
    <property type="component" value="Unassembled WGS sequence"/>
</dbReference>
<dbReference type="CDD" id="cd19500">
    <property type="entry name" value="RecA-like_Lon"/>
    <property type="match status" value="1"/>
</dbReference>
<protein>
    <recommendedName>
        <fullName evidence="9 10">Lon protease</fullName>
        <ecNumber evidence="9 10">3.4.21.53</ecNumber>
    </recommendedName>
    <alternativeName>
        <fullName evidence="9">ATP-dependent protease La</fullName>
    </alternativeName>
</protein>
<feature type="region of interest" description="Disordered" evidence="15">
    <location>
        <begin position="1"/>
        <end position="25"/>
    </location>
</feature>
<dbReference type="GO" id="GO:0005737">
    <property type="term" value="C:cytoplasm"/>
    <property type="evidence" value="ECO:0007669"/>
    <property type="project" value="UniProtKB-SubCell"/>
</dbReference>
<dbReference type="Gene3D" id="1.20.5.5270">
    <property type="match status" value="1"/>
</dbReference>
<keyword evidence="6 9" id="KW-0720">Serine protease</keyword>
<comment type="subcellular location">
    <subcellularLocation>
        <location evidence="1 9 10">Cytoplasm</location>
    </subcellularLocation>
</comment>
<dbReference type="PROSITE" id="PS51787">
    <property type="entry name" value="LON_N"/>
    <property type="match status" value="1"/>
</dbReference>
<feature type="domain" description="Lon proteolytic" evidence="16">
    <location>
        <begin position="611"/>
        <end position="792"/>
    </location>
</feature>
<evidence type="ECO:0000313" key="18">
    <source>
        <dbReference type="EMBL" id="MQM72751.1"/>
    </source>
</evidence>
<dbReference type="InterPro" id="IPR027065">
    <property type="entry name" value="Lon_Prtase"/>
</dbReference>
<dbReference type="HAMAP" id="MF_01973">
    <property type="entry name" value="lon_bact"/>
    <property type="match status" value="1"/>
</dbReference>
<evidence type="ECO:0000256" key="12">
    <source>
        <dbReference type="PIRSR" id="PIRSR001174-2"/>
    </source>
</evidence>
<dbReference type="InterPro" id="IPR046336">
    <property type="entry name" value="Lon_prtase_N_sf"/>
</dbReference>
<keyword evidence="3 9" id="KW-0645">Protease</keyword>
<feature type="active site" evidence="9 11">
    <location>
        <position position="741"/>
    </location>
</feature>
<dbReference type="EC" id="3.4.21.53" evidence="9 10"/>
<reference evidence="18" key="1">
    <citation type="journal article" date="2020" name="Appl. Environ. Microbiol.">
        <title>Medium-Chain Fatty Acid Synthesis by 'Candidatus Weimeria bifida' gen. nov., sp. nov., and 'Candidatus Pseudoramibacter fermentans' sp. nov.</title>
        <authorList>
            <person name="Scarborough M.J."/>
            <person name="Myers K.S."/>
            <person name="Donohue T.J."/>
            <person name="Noguera D.R."/>
        </authorList>
    </citation>
    <scope>NUCLEOTIDE SEQUENCE</scope>
    <source>
        <strain evidence="18">EUB1.1</strain>
    </source>
</reference>
<comment type="caution">
    <text evidence="18">The sequence shown here is derived from an EMBL/GenBank/DDBJ whole genome shotgun (WGS) entry which is preliminary data.</text>
</comment>
<dbReference type="GO" id="GO:0004252">
    <property type="term" value="F:serine-type endopeptidase activity"/>
    <property type="evidence" value="ECO:0007669"/>
    <property type="project" value="UniProtKB-UniRule"/>
</dbReference>
<feature type="domain" description="Lon N-terminal" evidence="17">
    <location>
        <begin position="30"/>
        <end position="223"/>
    </location>
</feature>
<dbReference type="NCBIfam" id="TIGR00763">
    <property type="entry name" value="lon"/>
    <property type="match status" value="1"/>
</dbReference>
<dbReference type="GO" id="GO:0006515">
    <property type="term" value="P:protein quality control for misfolded or incompletely synthesized proteins"/>
    <property type="evidence" value="ECO:0007669"/>
    <property type="project" value="UniProtKB-UniRule"/>
</dbReference>
<evidence type="ECO:0000256" key="11">
    <source>
        <dbReference type="PIRSR" id="PIRSR001174-1"/>
    </source>
</evidence>
<dbReference type="Pfam" id="PF00004">
    <property type="entry name" value="AAA"/>
    <property type="match status" value="1"/>
</dbReference>
<dbReference type="PRINTS" id="PR00830">
    <property type="entry name" value="ENDOLAPTASE"/>
</dbReference>
<dbReference type="Pfam" id="PF02190">
    <property type="entry name" value="LON_substr_bdg"/>
    <property type="match status" value="1"/>
</dbReference>
<comment type="catalytic activity">
    <reaction evidence="9 10 13">
        <text>Hydrolysis of proteins in presence of ATP.</text>
        <dbReference type="EC" id="3.4.21.53"/>
    </reaction>
</comment>
<evidence type="ECO:0000256" key="3">
    <source>
        <dbReference type="ARBA" id="ARBA00022670"/>
    </source>
</evidence>
<keyword evidence="7 9" id="KW-0067">ATP-binding</keyword>
<dbReference type="InterPro" id="IPR003111">
    <property type="entry name" value="Lon_prtase_N"/>
</dbReference>
<evidence type="ECO:0000259" key="16">
    <source>
        <dbReference type="PROSITE" id="PS51786"/>
    </source>
</evidence>
<keyword evidence="4 9" id="KW-0547">Nucleotide-binding</keyword>
<evidence type="ECO:0000256" key="15">
    <source>
        <dbReference type="SAM" id="MobiDB-lite"/>
    </source>
</evidence>
<dbReference type="GO" id="GO:0016887">
    <property type="term" value="F:ATP hydrolysis activity"/>
    <property type="evidence" value="ECO:0007669"/>
    <property type="project" value="UniProtKB-UniRule"/>
</dbReference>
<evidence type="ECO:0000256" key="9">
    <source>
        <dbReference type="HAMAP-Rule" id="MF_01973"/>
    </source>
</evidence>
<dbReference type="SUPFAM" id="SSF52540">
    <property type="entry name" value="P-loop containing nucleoside triphosphate hydrolases"/>
    <property type="match status" value="1"/>
</dbReference>